<keyword evidence="3" id="KW-1185">Reference proteome</keyword>
<evidence type="ECO:0000313" key="2">
    <source>
        <dbReference type="EMBL" id="GKX54637.1"/>
    </source>
</evidence>
<protein>
    <submittedName>
        <fullName evidence="2">DNA metabolism protein</fullName>
    </submittedName>
</protein>
<dbReference type="InterPro" id="IPR025404">
    <property type="entry name" value="DUF4130"/>
</dbReference>
<evidence type="ECO:0000313" key="3">
    <source>
        <dbReference type="Proteomes" id="UP001058124"/>
    </source>
</evidence>
<reference evidence="2" key="1">
    <citation type="submission" date="2022-06" db="EMBL/GenBank/DDBJ databases">
        <title>Draft genome sequences of Leminorella grimontii str. JCM5902.</title>
        <authorList>
            <person name="Wakabayashi Y."/>
            <person name="Kojima K."/>
        </authorList>
    </citation>
    <scope>NUCLEOTIDE SEQUENCE</scope>
    <source>
        <strain evidence="2">JCM 5902</strain>
    </source>
</reference>
<dbReference type="Proteomes" id="UP001058124">
    <property type="component" value="Unassembled WGS sequence"/>
</dbReference>
<dbReference type="InterPro" id="IPR023875">
    <property type="entry name" value="DNA_repair_put"/>
</dbReference>
<dbReference type="NCBIfam" id="TIGR03915">
    <property type="entry name" value="SAM_7_link_chp"/>
    <property type="match status" value="1"/>
</dbReference>
<evidence type="ECO:0000259" key="1">
    <source>
        <dbReference type="Pfam" id="PF13566"/>
    </source>
</evidence>
<gene>
    <name evidence="2" type="ORF">SOASR030_07490</name>
</gene>
<accession>A0AAV5MYS1</accession>
<proteinExistence type="predicted"/>
<dbReference type="AlphaFoldDB" id="A0AAV5MYS1"/>
<name>A0AAV5MYS1_9GAMM</name>
<dbReference type="Pfam" id="PF13566">
    <property type="entry name" value="DUF4130"/>
    <property type="match status" value="1"/>
</dbReference>
<organism evidence="2 3">
    <name type="scientific">Leminorella grimontii</name>
    <dbReference type="NCBI Taxonomy" id="82981"/>
    <lineage>
        <taxon>Bacteria</taxon>
        <taxon>Pseudomonadati</taxon>
        <taxon>Pseudomonadota</taxon>
        <taxon>Gammaproteobacteria</taxon>
        <taxon>Enterobacterales</taxon>
        <taxon>Budviciaceae</taxon>
        <taxon>Leminorella</taxon>
    </lineage>
</organism>
<dbReference type="EMBL" id="BRLH01000001">
    <property type="protein sequence ID" value="GKX54637.1"/>
    <property type="molecule type" value="Genomic_DNA"/>
</dbReference>
<sequence>MSIFYYDKTFDGLLSTVFDAYRLKIFPELLLTEGDVEPLFMTRQHTSVTDAAKADRVWTALGKRLSGRALNHIMYVWQSEQQGADMLIFNYIRKVIDSPTPIETDFTNSVVSEMLKIAKRVGNDRMHLIQFVRFQQTKEGIFFALVSPDYNVLPMSISHFTDRFTDRPWAIYDIKRKYGFYYDLSVLKEVVIPDDGNVITSGGKINPDFLHENERIFQNLWVTYFQSISIQERANPKQQARCMPRRFWHLLPEMYDRIIT</sequence>
<dbReference type="RefSeq" id="WP_027273178.1">
    <property type="nucleotide sequence ID" value="NZ_BRLH01000001.1"/>
</dbReference>
<comment type="caution">
    <text evidence="2">The sequence shown here is derived from an EMBL/GenBank/DDBJ whole genome shotgun (WGS) entry which is preliminary data.</text>
</comment>
<feature type="domain" description="DUF4130" evidence="1">
    <location>
        <begin position="84"/>
        <end position="253"/>
    </location>
</feature>